<gene>
    <name evidence="2" type="ORF">PHYSODRAFT_505149</name>
</gene>
<dbReference type="SMR" id="G4ZNE4"/>
<dbReference type="AlphaFoldDB" id="G4ZNE4"/>
<dbReference type="PANTHER" id="PTHR46423:SF1">
    <property type="entry name" value="RNA POLYMERASE II-ASSOCIATED PROTEIN 3"/>
    <property type="match status" value="1"/>
</dbReference>
<evidence type="ECO:0000256" key="1">
    <source>
        <dbReference type="ARBA" id="ARBA00022803"/>
    </source>
</evidence>
<dbReference type="InterPro" id="IPR051966">
    <property type="entry name" value="RPAP3"/>
</dbReference>
<dbReference type="OMA" id="RERMSHW"/>
<dbReference type="InParanoid" id="G4ZNE4"/>
<dbReference type="KEGG" id="psoj:PHYSODRAFT_505149"/>
<sequence length="109" mass="12047">MDALEAKKSEGNALFQQQRFAEAVQVYTSVLDGLASLGAAEEAAVRLNTAVRLNRAWAWIQMPEGDGSAFTLAAAEQDCSAVIGRDPCCVKAFYRRALVRERMSHWKVR</sequence>
<dbReference type="Gene3D" id="1.25.40.10">
    <property type="entry name" value="Tetratricopeptide repeat domain"/>
    <property type="match status" value="1"/>
</dbReference>
<organism evidence="2 3">
    <name type="scientific">Phytophthora sojae (strain P6497)</name>
    <name type="common">Soybean stem and root rot agent</name>
    <name type="synonym">Phytophthora megasperma f. sp. glycines</name>
    <dbReference type="NCBI Taxonomy" id="1094619"/>
    <lineage>
        <taxon>Eukaryota</taxon>
        <taxon>Sar</taxon>
        <taxon>Stramenopiles</taxon>
        <taxon>Oomycota</taxon>
        <taxon>Peronosporomycetes</taxon>
        <taxon>Peronosporales</taxon>
        <taxon>Peronosporaceae</taxon>
        <taxon>Phytophthora</taxon>
    </lineage>
</organism>
<dbReference type="Proteomes" id="UP000002640">
    <property type="component" value="Unassembled WGS sequence"/>
</dbReference>
<keyword evidence="3" id="KW-1185">Reference proteome</keyword>
<dbReference type="GO" id="GO:0101031">
    <property type="term" value="C:protein folding chaperone complex"/>
    <property type="evidence" value="ECO:0007669"/>
    <property type="project" value="TreeGrafter"/>
</dbReference>
<dbReference type="EMBL" id="JH159155">
    <property type="protein sequence ID" value="EGZ16080.1"/>
    <property type="molecule type" value="Genomic_DNA"/>
</dbReference>
<proteinExistence type="predicted"/>
<dbReference type="PANTHER" id="PTHR46423">
    <property type="entry name" value="RNA POLYMERASE II-ASSOCIATED PROTEIN 3"/>
    <property type="match status" value="1"/>
</dbReference>
<accession>G4ZNE4</accession>
<dbReference type="GeneID" id="20658445"/>
<keyword evidence="1" id="KW-0802">TPR repeat</keyword>
<protein>
    <submittedName>
        <fullName evidence="2">Uncharacterized protein</fullName>
    </submittedName>
</protein>
<name>G4ZNE4_PHYSP</name>
<dbReference type="InterPro" id="IPR011990">
    <property type="entry name" value="TPR-like_helical_dom_sf"/>
</dbReference>
<dbReference type="STRING" id="1094619.G4ZNE4"/>
<dbReference type="RefSeq" id="XP_009529829.1">
    <property type="nucleotide sequence ID" value="XM_009531534.1"/>
</dbReference>
<evidence type="ECO:0000313" key="3">
    <source>
        <dbReference type="Proteomes" id="UP000002640"/>
    </source>
</evidence>
<reference evidence="2 3" key="1">
    <citation type="journal article" date="2006" name="Science">
        <title>Phytophthora genome sequences uncover evolutionary origins and mechanisms of pathogenesis.</title>
        <authorList>
            <person name="Tyler B.M."/>
            <person name="Tripathy S."/>
            <person name="Zhang X."/>
            <person name="Dehal P."/>
            <person name="Jiang R.H."/>
            <person name="Aerts A."/>
            <person name="Arredondo F.D."/>
            <person name="Baxter L."/>
            <person name="Bensasson D."/>
            <person name="Beynon J.L."/>
            <person name="Chapman J."/>
            <person name="Damasceno C.M."/>
            <person name="Dorrance A.E."/>
            <person name="Dou D."/>
            <person name="Dickerman A.W."/>
            <person name="Dubchak I.L."/>
            <person name="Garbelotto M."/>
            <person name="Gijzen M."/>
            <person name="Gordon S.G."/>
            <person name="Govers F."/>
            <person name="Grunwald N.J."/>
            <person name="Huang W."/>
            <person name="Ivors K.L."/>
            <person name="Jones R.W."/>
            <person name="Kamoun S."/>
            <person name="Krampis K."/>
            <person name="Lamour K.H."/>
            <person name="Lee M.K."/>
            <person name="McDonald W.H."/>
            <person name="Medina M."/>
            <person name="Meijer H.J."/>
            <person name="Nordberg E.K."/>
            <person name="Maclean D.J."/>
            <person name="Ospina-Giraldo M.D."/>
            <person name="Morris P.F."/>
            <person name="Phuntumart V."/>
            <person name="Putnam N.H."/>
            <person name="Rash S."/>
            <person name="Rose J.K."/>
            <person name="Sakihama Y."/>
            <person name="Salamov A.A."/>
            <person name="Savidor A."/>
            <person name="Scheuring C.F."/>
            <person name="Smith B.M."/>
            <person name="Sobral B.W."/>
            <person name="Terry A."/>
            <person name="Torto-Alalibo T.A."/>
            <person name="Win J."/>
            <person name="Xu Z."/>
            <person name="Zhang H."/>
            <person name="Grigoriev I.V."/>
            <person name="Rokhsar D.S."/>
            <person name="Boore J.L."/>
        </authorList>
    </citation>
    <scope>NUCLEOTIDE SEQUENCE [LARGE SCALE GENOMIC DNA]</scope>
    <source>
        <strain evidence="2 3">P6497</strain>
    </source>
</reference>
<evidence type="ECO:0000313" key="2">
    <source>
        <dbReference type="EMBL" id="EGZ16080.1"/>
    </source>
</evidence>
<dbReference type="SUPFAM" id="SSF48452">
    <property type="entry name" value="TPR-like"/>
    <property type="match status" value="1"/>
</dbReference>